<keyword evidence="2" id="KW-1185">Reference proteome</keyword>
<gene>
    <name evidence="1" type="ORF">A3860_13985</name>
</gene>
<organism evidence="1 2">
    <name type="scientific">Niastella vici</name>
    <dbReference type="NCBI Taxonomy" id="1703345"/>
    <lineage>
        <taxon>Bacteria</taxon>
        <taxon>Pseudomonadati</taxon>
        <taxon>Bacteroidota</taxon>
        <taxon>Chitinophagia</taxon>
        <taxon>Chitinophagales</taxon>
        <taxon>Chitinophagaceae</taxon>
        <taxon>Niastella</taxon>
    </lineage>
</organism>
<evidence type="ECO:0000313" key="2">
    <source>
        <dbReference type="Proteomes" id="UP000192796"/>
    </source>
</evidence>
<accession>A0A1V9G7Y6</accession>
<reference evidence="1 2" key="1">
    <citation type="submission" date="2016-03" db="EMBL/GenBank/DDBJ databases">
        <title>Niastella vici sp. nov., isolated from farmland soil.</title>
        <authorList>
            <person name="Chen L."/>
            <person name="Wang D."/>
            <person name="Yang S."/>
            <person name="Wang G."/>
        </authorList>
    </citation>
    <scope>NUCLEOTIDE SEQUENCE [LARGE SCALE GENOMIC DNA]</scope>
    <source>
        <strain evidence="1 2">DJ57</strain>
    </source>
</reference>
<comment type="caution">
    <text evidence="1">The sequence shown here is derived from an EMBL/GenBank/DDBJ whole genome shotgun (WGS) entry which is preliminary data.</text>
</comment>
<dbReference type="Proteomes" id="UP000192796">
    <property type="component" value="Unassembled WGS sequence"/>
</dbReference>
<dbReference type="EMBL" id="LVYD01000002">
    <property type="protein sequence ID" value="OQP66586.1"/>
    <property type="molecule type" value="Genomic_DNA"/>
</dbReference>
<dbReference type="AlphaFoldDB" id="A0A1V9G7Y6"/>
<evidence type="ECO:0000313" key="1">
    <source>
        <dbReference type="EMBL" id="OQP66586.1"/>
    </source>
</evidence>
<sequence>MGIVFEQKGYFKENFTENYKIRRMSKLTEPELVLAQPGHVWEYSFKYNVSGLVDQTFKYSGLPRFNFFSRINADRLSGCSSTYINPFTPFDYRATRQEDLRPLNMRLFSCLIPLFKRNMVLIRI</sequence>
<protein>
    <submittedName>
        <fullName evidence="1">Uncharacterized protein</fullName>
    </submittedName>
</protein>
<name>A0A1V9G7Y6_9BACT</name>
<proteinExistence type="predicted"/>